<dbReference type="EMBL" id="BGPR01082523">
    <property type="protein sequence ID" value="GBL87496.1"/>
    <property type="molecule type" value="Genomic_DNA"/>
</dbReference>
<protein>
    <submittedName>
        <fullName evidence="5">Uncharacterized protein</fullName>
    </submittedName>
</protein>
<evidence type="ECO:0000313" key="2">
    <source>
        <dbReference type="EMBL" id="GBL87475.1"/>
    </source>
</evidence>
<evidence type="ECO:0000313" key="6">
    <source>
        <dbReference type="Proteomes" id="UP000499080"/>
    </source>
</evidence>
<evidence type="ECO:0000313" key="3">
    <source>
        <dbReference type="EMBL" id="GBL87496.1"/>
    </source>
</evidence>
<reference evidence="5 6" key="1">
    <citation type="journal article" date="2019" name="Sci. Rep.">
        <title>Orb-weaving spider Araneus ventricosus genome elucidates the spidroin gene catalogue.</title>
        <authorList>
            <person name="Kono N."/>
            <person name="Nakamura H."/>
            <person name="Ohtoshi R."/>
            <person name="Moran D.A.P."/>
            <person name="Shinohara A."/>
            <person name="Yoshida Y."/>
            <person name="Fujiwara M."/>
            <person name="Mori M."/>
            <person name="Tomita M."/>
            <person name="Arakawa K."/>
        </authorList>
    </citation>
    <scope>NUCLEOTIDE SEQUENCE [LARGE SCALE GENOMIC DNA]</scope>
</reference>
<evidence type="ECO:0000256" key="1">
    <source>
        <dbReference type="SAM" id="MobiDB-lite"/>
    </source>
</evidence>
<evidence type="ECO:0000313" key="5">
    <source>
        <dbReference type="EMBL" id="GBL87558.1"/>
    </source>
</evidence>
<dbReference type="EMBL" id="BGPR01082528">
    <property type="protein sequence ID" value="GBL87508.1"/>
    <property type="molecule type" value="Genomic_DNA"/>
</dbReference>
<comment type="caution">
    <text evidence="5">The sequence shown here is derived from an EMBL/GenBank/DDBJ whole genome shotgun (WGS) entry which is preliminary data.</text>
</comment>
<dbReference type="EMBL" id="BGPR01082540">
    <property type="protein sequence ID" value="GBL87558.1"/>
    <property type="molecule type" value="Genomic_DNA"/>
</dbReference>
<accession>A0A4Y2B6D0</accession>
<feature type="region of interest" description="Disordered" evidence="1">
    <location>
        <begin position="69"/>
        <end position="105"/>
    </location>
</feature>
<dbReference type="EMBL" id="BGPR01082517">
    <property type="protein sequence ID" value="GBL87475.1"/>
    <property type="molecule type" value="Genomic_DNA"/>
</dbReference>
<proteinExistence type="predicted"/>
<sequence length="105" mass="11873">MGGHLFTHHSTNLHSLLLRRREMGKDNWTLDPLHRLSPKRFQNLTSLQKTATTADVHVLPLMWCGSLEKGDASSSSDRGSNLRGSSQNRPRVASKRDENITELIR</sequence>
<keyword evidence="6" id="KW-1185">Reference proteome</keyword>
<feature type="compositionally biased region" description="Polar residues" evidence="1">
    <location>
        <begin position="72"/>
        <end position="89"/>
    </location>
</feature>
<dbReference type="Proteomes" id="UP000499080">
    <property type="component" value="Unassembled WGS sequence"/>
</dbReference>
<evidence type="ECO:0000313" key="4">
    <source>
        <dbReference type="EMBL" id="GBL87508.1"/>
    </source>
</evidence>
<organism evidence="5 6">
    <name type="scientific">Araneus ventricosus</name>
    <name type="common">Orbweaver spider</name>
    <name type="synonym">Epeira ventricosa</name>
    <dbReference type="NCBI Taxonomy" id="182803"/>
    <lineage>
        <taxon>Eukaryota</taxon>
        <taxon>Metazoa</taxon>
        <taxon>Ecdysozoa</taxon>
        <taxon>Arthropoda</taxon>
        <taxon>Chelicerata</taxon>
        <taxon>Arachnida</taxon>
        <taxon>Araneae</taxon>
        <taxon>Araneomorphae</taxon>
        <taxon>Entelegynae</taxon>
        <taxon>Araneoidea</taxon>
        <taxon>Araneidae</taxon>
        <taxon>Araneus</taxon>
    </lineage>
</organism>
<feature type="compositionally biased region" description="Basic and acidic residues" evidence="1">
    <location>
        <begin position="94"/>
        <end position="105"/>
    </location>
</feature>
<gene>
    <name evidence="4" type="ORF">AVEN_126620_1</name>
    <name evidence="3" type="ORF">AVEN_14179_1</name>
    <name evidence="5" type="ORF">AVEN_213242_1</name>
    <name evidence="2" type="ORF">AVEN_227258_1</name>
</gene>
<name>A0A4Y2B6D0_ARAVE</name>
<dbReference type="AlphaFoldDB" id="A0A4Y2B6D0"/>